<evidence type="ECO:0000259" key="5">
    <source>
        <dbReference type="Pfam" id="PF00551"/>
    </source>
</evidence>
<dbReference type="Proteomes" id="UP000093080">
    <property type="component" value="Unassembled WGS sequence"/>
</dbReference>
<dbReference type="STRING" id="1156395.DBT_1408"/>
<gene>
    <name evidence="6" type="ORF">DBT_1408</name>
</gene>
<dbReference type="SUPFAM" id="SSF53328">
    <property type="entry name" value="Formyltransferase"/>
    <property type="match status" value="1"/>
</dbReference>
<dbReference type="Gene3D" id="3.40.50.170">
    <property type="entry name" value="Formyl transferase, N-terminal domain"/>
    <property type="match status" value="1"/>
</dbReference>
<sequence length="261" mass="29968">MYRFGWWTTGRDEAAVELLKTVLDAINQDVIKGEISYVFISREKGESRYSDEIIEISQAKAIPCVSFSAKKFKPELRKTNRELWRDEYHDQVLQLVTPYEADLIVLAGYMWVVSASACERLKLINLHPALPGGPEGTWQEVIWKLIKEDHDKTGAMMHLVTPELDKGPPVTYFSFPIKGHEWDDLWQDFAERLKKAGSFENLVNTIGEQLPLFKKIREEGVKRELPLIVNTMRAFSLGEISLSDLKEPREIICDDISNNAQ</sequence>
<dbReference type="OrthoDB" id="9806170at2"/>
<dbReference type="PANTHER" id="PTHR43369:SF2">
    <property type="entry name" value="PHOSPHORIBOSYLGLYCINAMIDE FORMYLTRANSFERASE"/>
    <property type="match status" value="1"/>
</dbReference>
<dbReference type="PANTHER" id="PTHR43369">
    <property type="entry name" value="PHOSPHORIBOSYLGLYCINAMIDE FORMYLTRANSFERASE"/>
    <property type="match status" value="1"/>
</dbReference>
<evidence type="ECO:0000313" key="6">
    <source>
        <dbReference type="EMBL" id="OCC15285.1"/>
    </source>
</evidence>
<organism evidence="6 7">
    <name type="scientific">Dissulfuribacter thermophilus</name>
    <dbReference type="NCBI Taxonomy" id="1156395"/>
    <lineage>
        <taxon>Bacteria</taxon>
        <taxon>Pseudomonadati</taxon>
        <taxon>Thermodesulfobacteriota</taxon>
        <taxon>Dissulfuribacteria</taxon>
        <taxon>Dissulfuribacterales</taxon>
        <taxon>Dissulfuribacteraceae</taxon>
        <taxon>Dissulfuribacter</taxon>
    </lineage>
</organism>
<name>A0A1B9F651_9BACT</name>
<evidence type="ECO:0000256" key="4">
    <source>
        <dbReference type="ARBA" id="ARBA00022755"/>
    </source>
</evidence>
<dbReference type="AlphaFoldDB" id="A0A1B9F651"/>
<dbReference type="Pfam" id="PF00551">
    <property type="entry name" value="Formyl_trans_N"/>
    <property type="match status" value="1"/>
</dbReference>
<keyword evidence="7" id="KW-1185">Reference proteome</keyword>
<keyword evidence="3 6" id="KW-0808">Transferase</keyword>
<feature type="domain" description="Formyl transferase N-terminal" evidence="5">
    <location>
        <begin position="19"/>
        <end position="195"/>
    </location>
</feature>
<dbReference type="EMBL" id="MAGO01000006">
    <property type="protein sequence ID" value="OCC15285.1"/>
    <property type="molecule type" value="Genomic_DNA"/>
</dbReference>
<dbReference type="PATRIC" id="fig|1156395.6.peg.1422"/>
<evidence type="ECO:0000256" key="3">
    <source>
        <dbReference type="ARBA" id="ARBA00022679"/>
    </source>
</evidence>
<keyword evidence="4" id="KW-0658">Purine biosynthesis</keyword>
<protein>
    <recommendedName>
        <fullName evidence="2">phosphoribosylglycinamide formyltransferase 1</fullName>
        <ecNumber evidence="2">2.1.2.2</ecNumber>
    </recommendedName>
</protein>
<dbReference type="InterPro" id="IPR002376">
    <property type="entry name" value="Formyl_transf_N"/>
</dbReference>
<dbReference type="GO" id="GO:0004644">
    <property type="term" value="F:phosphoribosylglycinamide formyltransferase activity"/>
    <property type="evidence" value="ECO:0007669"/>
    <property type="project" value="UniProtKB-EC"/>
</dbReference>
<dbReference type="RefSeq" id="WP_067618101.1">
    <property type="nucleotide sequence ID" value="NZ_MAGO01000006.1"/>
</dbReference>
<evidence type="ECO:0000313" key="7">
    <source>
        <dbReference type="Proteomes" id="UP000093080"/>
    </source>
</evidence>
<dbReference type="GO" id="GO:0006189">
    <property type="term" value="P:'de novo' IMP biosynthetic process"/>
    <property type="evidence" value="ECO:0007669"/>
    <property type="project" value="TreeGrafter"/>
</dbReference>
<accession>A0A1B9F651</accession>
<evidence type="ECO:0000256" key="1">
    <source>
        <dbReference type="ARBA" id="ARBA00005054"/>
    </source>
</evidence>
<dbReference type="GO" id="GO:0005737">
    <property type="term" value="C:cytoplasm"/>
    <property type="evidence" value="ECO:0007669"/>
    <property type="project" value="TreeGrafter"/>
</dbReference>
<proteinExistence type="predicted"/>
<comment type="caution">
    <text evidence="6">The sequence shown here is derived from an EMBL/GenBank/DDBJ whole genome shotgun (WGS) entry which is preliminary data.</text>
</comment>
<evidence type="ECO:0000256" key="2">
    <source>
        <dbReference type="ARBA" id="ARBA00012254"/>
    </source>
</evidence>
<dbReference type="InterPro" id="IPR036477">
    <property type="entry name" value="Formyl_transf_N_sf"/>
</dbReference>
<dbReference type="EC" id="2.1.2.2" evidence="2"/>
<reference evidence="6 7" key="1">
    <citation type="submission" date="2016-06" db="EMBL/GenBank/DDBJ databases">
        <title>Respiratory ammonification of nitrate coupled to the oxidation of elemental sulfur in deep-sea autotrophic thermophilic bacteria.</title>
        <authorList>
            <person name="Slobodkina G.B."/>
            <person name="Mardanov A.V."/>
            <person name="Ravin N.V."/>
            <person name="Frolova A.A."/>
            <person name="Viryasiv M.B."/>
            <person name="Chernyh N.A."/>
            <person name="Bonch-Osmolovskaya E.A."/>
            <person name="Slobodkin A.I."/>
        </authorList>
    </citation>
    <scope>NUCLEOTIDE SEQUENCE [LARGE SCALE GENOMIC DNA]</scope>
    <source>
        <strain evidence="6 7">S69</strain>
    </source>
</reference>
<comment type="pathway">
    <text evidence="1">Purine metabolism; IMP biosynthesis via de novo pathway; N(2)-formyl-N(1)-(5-phospho-D-ribosyl)glycinamide from N(1)-(5-phospho-D-ribosyl)glycinamide (10-formyl THF route): step 1/1.</text>
</comment>